<accession>A0A1Y3EH73</accession>
<dbReference type="GO" id="GO:0003777">
    <property type="term" value="F:microtubule motor activity"/>
    <property type="evidence" value="ECO:0007669"/>
    <property type="project" value="InterPro"/>
</dbReference>
<dbReference type="InterPro" id="IPR036961">
    <property type="entry name" value="Kinesin_motor_dom_sf"/>
</dbReference>
<dbReference type="AlphaFoldDB" id="A0A1Y3EH73"/>
<evidence type="ECO:0000256" key="2">
    <source>
        <dbReference type="ARBA" id="ARBA00022840"/>
    </source>
</evidence>
<reference evidence="5 6" key="1">
    <citation type="submission" date="2015-04" db="EMBL/GenBank/DDBJ databases">
        <title>Draft genome of the roundworm Trichinella nativa.</title>
        <authorList>
            <person name="Mitreva M."/>
        </authorList>
    </citation>
    <scope>NUCLEOTIDE SEQUENCE [LARGE SCALE GENOMIC DNA]</scope>
    <source>
        <strain evidence="5 6">ISS45</strain>
    </source>
</reference>
<evidence type="ECO:0000259" key="4">
    <source>
        <dbReference type="PROSITE" id="PS50067"/>
    </source>
</evidence>
<keyword evidence="2" id="KW-0067">ATP-binding</keyword>
<evidence type="ECO:0000256" key="3">
    <source>
        <dbReference type="PROSITE-ProRule" id="PRU00283"/>
    </source>
</evidence>
<dbReference type="GO" id="GO:0005524">
    <property type="term" value="F:ATP binding"/>
    <property type="evidence" value="ECO:0007669"/>
    <property type="project" value="UniProtKB-KW"/>
</dbReference>
<dbReference type="InterPro" id="IPR001752">
    <property type="entry name" value="Kinesin_motor_dom"/>
</dbReference>
<sequence length="109" mass="12717">MRKCFALTNNAAEKTSTFTYDNCFWSFRNTDKEYKSTVKFIYYFISQEDVFNDIGHDLLDDVFMGYNACIFAYGQTALITAGNTELQLQRDSQCVHTRECHLLICNYQS</sequence>
<organism evidence="5 6">
    <name type="scientific">Trichinella nativa</name>
    <dbReference type="NCBI Taxonomy" id="6335"/>
    <lineage>
        <taxon>Eukaryota</taxon>
        <taxon>Metazoa</taxon>
        <taxon>Ecdysozoa</taxon>
        <taxon>Nematoda</taxon>
        <taxon>Enoplea</taxon>
        <taxon>Dorylaimia</taxon>
        <taxon>Trichinellida</taxon>
        <taxon>Trichinellidae</taxon>
        <taxon>Trichinella</taxon>
    </lineage>
</organism>
<dbReference type="Gene3D" id="3.40.850.10">
    <property type="entry name" value="Kinesin motor domain"/>
    <property type="match status" value="1"/>
</dbReference>
<dbReference type="Proteomes" id="UP000243006">
    <property type="component" value="Unassembled WGS sequence"/>
</dbReference>
<name>A0A1Y3EH73_9BILA</name>
<evidence type="ECO:0000256" key="1">
    <source>
        <dbReference type="ARBA" id="ARBA00022741"/>
    </source>
</evidence>
<dbReference type="GO" id="GO:0008017">
    <property type="term" value="F:microtubule binding"/>
    <property type="evidence" value="ECO:0007669"/>
    <property type="project" value="InterPro"/>
</dbReference>
<dbReference type="PROSITE" id="PS50067">
    <property type="entry name" value="KINESIN_MOTOR_2"/>
    <property type="match status" value="1"/>
</dbReference>
<proteinExistence type="inferred from homology"/>
<keyword evidence="1" id="KW-0547">Nucleotide-binding</keyword>
<gene>
    <name evidence="5" type="ORF">D917_02905</name>
</gene>
<dbReference type="PANTHER" id="PTHR47117">
    <property type="entry name" value="STAR-RELATED LIPID TRANSFER PROTEIN 9"/>
    <property type="match status" value="1"/>
</dbReference>
<dbReference type="GO" id="GO:0007018">
    <property type="term" value="P:microtubule-based movement"/>
    <property type="evidence" value="ECO:0007669"/>
    <property type="project" value="InterPro"/>
</dbReference>
<dbReference type="SUPFAM" id="SSF52540">
    <property type="entry name" value="P-loop containing nucleoside triphosphate hydrolases"/>
    <property type="match status" value="1"/>
</dbReference>
<protein>
    <recommendedName>
        <fullName evidence="4">Kinesin motor domain-containing protein</fullName>
    </recommendedName>
</protein>
<comment type="caution">
    <text evidence="3">Lacks conserved residue(s) required for the propagation of feature annotation.</text>
</comment>
<feature type="domain" description="Kinesin motor" evidence="4">
    <location>
        <begin position="1"/>
        <end position="109"/>
    </location>
</feature>
<dbReference type="InterPro" id="IPR027417">
    <property type="entry name" value="P-loop_NTPase"/>
</dbReference>
<comment type="similarity">
    <text evidence="3">Belongs to the TRAFAC class myosin-kinesin ATPase superfamily. Kinesin family.</text>
</comment>
<dbReference type="Pfam" id="PF00225">
    <property type="entry name" value="Kinesin"/>
    <property type="match status" value="1"/>
</dbReference>
<comment type="caution">
    <text evidence="5">The sequence shown here is derived from an EMBL/GenBank/DDBJ whole genome shotgun (WGS) entry which is preliminary data.</text>
</comment>
<evidence type="ECO:0000313" key="5">
    <source>
        <dbReference type="EMBL" id="OUC42478.1"/>
    </source>
</evidence>
<evidence type="ECO:0000313" key="6">
    <source>
        <dbReference type="Proteomes" id="UP000243006"/>
    </source>
</evidence>
<dbReference type="EMBL" id="LVZM01017499">
    <property type="protein sequence ID" value="OUC42478.1"/>
    <property type="molecule type" value="Genomic_DNA"/>
</dbReference>